<organism evidence="1 2">
    <name type="scientific">Ruegeria marina</name>
    <dbReference type="NCBI Taxonomy" id="639004"/>
    <lineage>
        <taxon>Bacteria</taxon>
        <taxon>Pseudomonadati</taxon>
        <taxon>Pseudomonadota</taxon>
        <taxon>Alphaproteobacteria</taxon>
        <taxon>Rhodobacterales</taxon>
        <taxon>Roseobacteraceae</taxon>
        <taxon>Ruegeria</taxon>
    </lineage>
</organism>
<dbReference type="InterPro" id="IPR009351">
    <property type="entry name" value="AlkZ-like"/>
</dbReference>
<dbReference type="RefSeq" id="WP_093028914.1">
    <property type="nucleotide sequence ID" value="NZ_FMZV01000003.1"/>
</dbReference>
<sequence>MALQRLDNRTARALFLDRHGLAEQPRGPARGTDLLDLITRLGFVQLDSINTVARAHDMILFSRRPSYRPPDLKRLYERDRALFEHWTHDASVIPMAFFPHWHLRFEREAASLRERWSSWRREGYEAQFEPVLQHIRDHGPASSSDVGPDERKGSGGWWDWHPSKTALEYLWRVGALTVTGREGFQKRYDLTERVIEEHLCPGAIDCDPAATVDWLCNAALDRLGFATPGELAAFWAIATPSEAKEWVTGALRRGVLEQIEVQCADGSWRKVFARPEVAGQAAIAPQAPGRIRVLSPFDPALRDRKRAERLFGFHYRIEVFVPGPKRVYGYYVFPLLEGDRLIGRIDMKAHRDCGELRVRALWPERGLRWSKARTRRLEAELDRVRRLAGVERIIFAADWLRLPS</sequence>
<accession>A0A1G6PB90</accession>
<dbReference type="STRING" id="639004.SAMN04488239_103360"/>
<dbReference type="PANTHER" id="PTHR30528:SF0">
    <property type="entry name" value="CYTOPLASMIC PROTEIN"/>
    <property type="match status" value="1"/>
</dbReference>
<gene>
    <name evidence="1" type="ORF">SAMN04488239_103360</name>
</gene>
<evidence type="ECO:0000313" key="2">
    <source>
        <dbReference type="Proteomes" id="UP000199628"/>
    </source>
</evidence>
<dbReference type="Proteomes" id="UP000199628">
    <property type="component" value="Unassembled WGS sequence"/>
</dbReference>
<dbReference type="OrthoDB" id="9787207at2"/>
<keyword evidence="2" id="KW-1185">Reference proteome</keyword>
<evidence type="ECO:0008006" key="3">
    <source>
        <dbReference type="Google" id="ProtNLM"/>
    </source>
</evidence>
<evidence type="ECO:0000313" key="1">
    <source>
        <dbReference type="EMBL" id="SDC77502.1"/>
    </source>
</evidence>
<dbReference type="Pfam" id="PF06224">
    <property type="entry name" value="AlkZ-like"/>
    <property type="match status" value="1"/>
</dbReference>
<reference evidence="2" key="1">
    <citation type="submission" date="2016-10" db="EMBL/GenBank/DDBJ databases">
        <authorList>
            <person name="Varghese N."/>
            <person name="Submissions S."/>
        </authorList>
    </citation>
    <scope>NUCLEOTIDE SEQUENCE [LARGE SCALE GENOMIC DNA]</scope>
    <source>
        <strain evidence="2">CGMCC 1.9108</strain>
    </source>
</reference>
<protein>
    <recommendedName>
        <fullName evidence="3">Winged helix-turn-helix domain-containing protein</fullName>
    </recommendedName>
</protein>
<proteinExistence type="predicted"/>
<dbReference type="PANTHER" id="PTHR30528">
    <property type="entry name" value="CYTOPLASMIC PROTEIN"/>
    <property type="match status" value="1"/>
</dbReference>
<dbReference type="AlphaFoldDB" id="A0A1G6PB90"/>
<name>A0A1G6PB90_9RHOB</name>
<dbReference type="EMBL" id="FMZV01000003">
    <property type="protein sequence ID" value="SDC77502.1"/>
    <property type="molecule type" value="Genomic_DNA"/>
</dbReference>